<accession>A0A382CA65</accession>
<dbReference type="Pfam" id="PF26354">
    <property type="entry name" value="DMF_alpha"/>
    <property type="match status" value="1"/>
</dbReference>
<name>A0A382CA65_9ZZZZ</name>
<protein>
    <recommendedName>
        <fullName evidence="1">N,N-dimethylformamidase alpha subunit domain-containing protein</fullName>
    </recommendedName>
</protein>
<feature type="domain" description="N,N-dimethylformamidase alpha subunit" evidence="1">
    <location>
        <begin position="54"/>
        <end position="134"/>
    </location>
</feature>
<dbReference type="AlphaFoldDB" id="A0A382CA65"/>
<dbReference type="EMBL" id="UINC01033549">
    <property type="protein sequence ID" value="SVB23008.1"/>
    <property type="molecule type" value="Genomic_DNA"/>
</dbReference>
<organism evidence="2">
    <name type="scientific">marine metagenome</name>
    <dbReference type="NCBI Taxonomy" id="408172"/>
    <lineage>
        <taxon>unclassified sequences</taxon>
        <taxon>metagenomes</taxon>
        <taxon>ecological metagenomes</taxon>
    </lineage>
</organism>
<proteinExistence type="predicted"/>
<evidence type="ECO:0000313" key="2">
    <source>
        <dbReference type="EMBL" id="SVB23008.1"/>
    </source>
</evidence>
<reference evidence="2" key="1">
    <citation type="submission" date="2018-05" db="EMBL/GenBank/DDBJ databases">
        <authorList>
            <person name="Lanie J.A."/>
            <person name="Ng W.-L."/>
            <person name="Kazmierczak K.M."/>
            <person name="Andrzejewski T.M."/>
            <person name="Davidsen T.M."/>
            <person name="Wayne K.J."/>
            <person name="Tettelin H."/>
            <person name="Glass J.I."/>
            <person name="Rusch D."/>
            <person name="Podicherti R."/>
            <person name="Tsui H.-C.T."/>
            <person name="Winkler M.E."/>
        </authorList>
    </citation>
    <scope>NUCLEOTIDE SEQUENCE</scope>
</reference>
<gene>
    <name evidence="2" type="ORF">METZ01_LOCUS175862</name>
</gene>
<evidence type="ECO:0000259" key="1">
    <source>
        <dbReference type="Pfam" id="PF26354"/>
    </source>
</evidence>
<dbReference type="InterPro" id="IPR058713">
    <property type="entry name" value="DMF_alpha_dom"/>
</dbReference>
<sequence>MVKDKTGVQLNQGHTSTDDFITRKYVLPLLRDEKIRNRLIEEHRACPVGRAAQPHKNQPMVEHSKELRIVLDKLRRQPMAVKKYVTVCKKDFVDYRIGIVSGVRGQPVKILNDSFSSEEACEHAIFLKRVLELLEKYKE</sequence>